<evidence type="ECO:0000256" key="2">
    <source>
        <dbReference type="ARBA" id="ARBA00007639"/>
    </source>
</evidence>
<feature type="domain" description="Periplasmic binding protein" evidence="6">
    <location>
        <begin position="63"/>
        <end position="319"/>
    </location>
</feature>
<comment type="similarity">
    <text evidence="2">Belongs to the bacterial solute-binding protein 2 family.</text>
</comment>
<proteinExistence type="inferred from homology"/>
<comment type="subcellular location">
    <subcellularLocation>
        <location evidence="1">Cell envelope</location>
    </subcellularLocation>
</comment>
<name>B0G317_9FIRM</name>
<dbReference type="GO" id="GO:0030313">
    <property type="term" value="C:cell envelope"/>
    <property type="evidence" value="ECO:0007669"/>
    <property type="project" value="UniProtKB-SubCell"/>
</dbReference>
<dbReference type="GO" id="GO:0030246">
    <property type="term" value="F:carbohydrate binding"/>
    <property type="evidence" value="ECO:0007669"/>
    <property type="project" value="UniProtKB-ARBA"/>
</dbReference>
<organism evidence="7 8">
    <name type="scientific">Dorea formicigenerans ATCC 27755</name>
    <dbReference type="NCBI Taxonomy" id="411461"/>
    <lineage>
        <taxon>Bacteria</taxon>
        <taxon>Bacillati</taxon>
        <taxon>Bacillota</taxon>
        <taxon>Clostridia</taxon>
        <taxon>Lachnospirales</taxon>
        <taxon>Lachnospiraceae</taxon>
        <taxon>Dorea</taxon>
    </lineage>
</organism>
<dbReference type="Proteomes" id="UP000005359">
    <property type="component" value="Unassembled WGS sequence"/>
</dbReference>
<dbReference type="CDD" id="cd19971">
    <property type="entry name" value="PBP1_ABC_sugar_binding-like"/>
    <property type="match status" value="1"/>
</dbReference>
<evidence type="ECO:0000256" key="3">
    <source>
        <dbReference type="ARBA" id="ARBA00022729"/>
    </source>
</evidence>
<feature type="compositionally biased region" description="Basic and acidic residues" evidence="4">
    <location>
        <begin position="43"/>
        <end position="59"/>
    </location>
</feature>
<feature type="signal peptide" evidence="5">
    <location>
        <begin position="1"/>
        <end position="33"/>
    </location>
</feature>
<evidence type="ECO:0000256" key="1">
    <source>
        <dbReference type="ARBA" id="ARBA00004196"/>
    </source>
</evidence>
<evidence type="ECO:0000313" key="7">
    <source>
        <dbReference type="EMBL" id="EDR47981.1"/>
    </source>
</evidence>
<dbReference type="Gene3D" id="3.40.50.2300">
    <property type="match status" value="2"/>
</dbReference>
<dbReference type="PROSITE" id="PS51257">
    <property type="entry name" value="PROKAR_LIPOPROTEIN"/>
    <property type="match status" value="1"/>
</dbReference>
<dbReference type="PANTHER" id="PTHR46847">
    <property type="entry name" value="D-ALLOSE-BINDING PERIPLASMIC PROTEIN-RELATED"/>
    <property type="match status" value="1"/>
</dbReference>
<evidence type="ECO:0000256" key="4">
    <source>
        <dbReference type="SAM" id="MobiDB-lite"/>
    </source>
</evidence>
<dbReference type="InterPro" id="IPR025997">
    <property type="entry name" value="SBP_2_dom"/>
</dbReference>
<reference evidence="7 8" key="1">
    <citation type="submission" date="2007-10" db="EMBL/GenBank/DDBJ databases">
        <title>Draft genome sequence of Dorea formicigenerans(ATCC 27755).</title>
        <authorList>
            <person name="Sudarsanam P."/>
            <person name="Ley R."/>
            <person name="Guruge J."/>
            <person name="Turnbaugh P.J."/>
            <person name="Mahowald M."/>
            <person name="Liep D."/>
            <person name="Gordon J."/>
        </authorList>
    </citation>
    <scope>NUCLEOTIDE SEQUENCE [LARGE SCALE GENOMIC DNA]</scope>
    <source>
        <strain evidence="7 8">ATCC 27755</strain>
    </source>
</reference>
<accession>B0G317</accession>
<reference evidence="7 8" key="2">
    <citation type="submission" date="2007-10" db="EMBL/GenBank/DDBJ databases">
        <authorList>
            <person name="Fulton L."/>
            <person name="Clifton S."/>
            <person name="Fulton B."/>
            <person name="Xu J."/>
            <person name="Minx P."/>
            <person name="Pepin K.H."/>
            <person name="Johnson M."/>
            <person name="Thiruvilangam P."/>
            <person name="Bhonagiri V."/>
            <person name="Nash W.E."/>
            <person name="Wang C."/>
            <person name="Mardis E.R."/>
            <person name="Wilson R.K."/>
        </authorList>
    </citation>
    <scope>NUCLEOTIDE SEQUENCE [LARGE SCALE GENOMIC DNA]</scope>
    <source>
        <strain evidence="7 8">ATCC 27755</strain>
    </source>
</reference>
<evidence type="ECO:0000256" key="5">
    <source>
        <dbReference type="SAM" id="SignalP"/>
    </source>
</evidence>
<dbReference type="AlphaFoldDB" id="B0G317"/>
<sequence length="345" mass="38092">MLHKEDKTEMKKKRALRILSLILLCALTFTACKKNVGTPEDNAASKDENTEEKDKDEQESWKIGFSGIDMENPYFLTLESAIKEEVDGKNCELIVKDPKTDPDMQASQIQEMIDEGINAIILSPVDWEKITPSLEALKEADVKIVNVDTQVKEMDYVDAYIGSDNYNAGVLCGEDLIKRCPDGGKVAILECPTQNSVNERITGFEETLAKAENGFEIVAREDTSGEFQKSLEAAQKILSENSDIVAIMCGNDQMAVGAKTAMNVAEQGQILIYGVDGSPDIKKELKKTENQIAGTVAQSPISMGKDAANTVLNILNGKDYEKEIKENVFMINQENVDMYGVDGWQ</sequence>
<gene>
    <name evidence="7" type="ORF">DORFOR_00638</name>
</gene>
<keyword evidence="3 5" id="KW-0732">Signal</keyword>
<dbReference type="EMBL" id="AAXA02000009">
    <property type="protein sequence ID" value="EDR47981.1"/>
    <property type="molecule type" value="Genomic_DNA"/>
</dbReference>
<dbReference type="STRING" id="411461.DORFOR_00638"/>
<evidence type="ECO:0000313" key="8">
    <source>
        <dbReference type="Proteomes" id="UP000005359"/>
    </source>
</evidence>
<dbReference type="PANTHER" id="PTHR46847:SF1">
    <property type="entry name" value="D-ALLOSE-BINDING PERIPLASMIC PROTEIN-RELATED"/>
    <property type="match status" value="1"/>
</dbReference>
<dbReference type="PaxDb" id="411461-DORFOR_00638"/>
<comment type="caution">
    <text evidence="7">The sequence shown here is derived from an EMBL/GenBank/DDBJ whole genome shotgun (WGS) entry which is preliminary data.</text>
</comment>
<feature type="chain" id="PRO_5039045082" evidence="5">
    <location>
        <begin position="34"/>
        <end position="345"/>
    </location>
</feature>
<dbReference type="SUPFAM" id="SSF53822">
    <property type="entry name" value="Periplasmic binding protein-like I"/>
    <property type="match status" value="1"/>
</dbReference>
<evidence type="ECO:0000259" key="6">
    <source>
        <dbReference type="Pfam" id="PF13407"/>
    </source>
</evidence>
<protein>
    <submittedName>
        <fullName evidence="7">Sugar-binding domain protein</fullName>
    </submittedName>
</protein>
<dbReference type="Pfam" id="PF13407">
    <property type="entry name" value="Peripla_BP_4"/>
    <property type="match status" value="1"/>
</dbReference>
<feature type="region of interest" description="Disordered" evidence="4">
    <location>
        <begin position="37"/>
        <end position="59"/>
    </location>
</feature>
<dbReference type="InterPro" id="IPR028082">
    <property type="entry name" value="Peripla_BP_I"/>
</dbReference>
<dbReference type="eggNOG" id="COG1879">
    <property type="taxonomic scope" value="Bacteria"/>
</dbReference>